<organism evidence="1 2">
    <name type="scientific">Rousettus aegyptiacus</name>
    <name type="common">Egyptian fruit bat</name>
    <name type="synonym">Pteropus aegyptiacus</name>
    <dbReference type="NCBI Taxonomy" id="9407"/>
    <lineage>
        <taxon>Eukaryota</taxon>
        <taxon>Metazoa</taxon>
        <taxon>Chordata</taxon>
        <taxon>Craniata</taxon>
        <taxon>Vertebrata</taxon>
        <taxon>Euteleostomi</taxon>
        <taxon>Mammalia</taxon>
        <taxon>Eutheria</taxon>
        <taxon>Laurasiatheria</taxon>
        <taxon>Chiroptera</taxon>
        <taxon>Yinpterochiroptera</taxon>
        <taxon>Pteropodoidea</taxon>
        <taxon>Pteropodidae</taxon>
        <taxon>Rousettinae</taxon>
        <taxon>Rousettus</taxon>
    </lineage>
</organism>
<protein>
    <submittedName>
        <fullName evidence="1">Uncharacterized protein</fullName>
    </submittedName>
</protein>
<keyword evidence="2" id="KW-1185">Reference proteome</keyword>
<name>A0A7J8BS62_ROUAE</name>
<sequence length="121" mass="13242">MISVHSEWTLKWSPSPPPPSFLRALIKWGSPPSISPMAAFAPVPACGTPVSPGHCNASLFIYRCGEWGKTRVRGGARVAPRGSRCLPSRHLPPRATAQHSRCPRLCPWTPATQTPVRRLEI</sequence>
<reference evidence="1 2" key="1">
    <citation type="journal article" date="2020" name="Nature">
        <title>Six reference-quality genomes reveal evolution of bat adaptations.</title>
        <authorList>
            <person name="Jebb D."/>
            <person name="Huang Z."/>
            <person name="Pippel M."/>
            <person name="Hughes G.M."/>
            <person name="Lavrichenko K."/>
            <person name="Devanna P."/>
            <person name="Winkler S."/>
            <person name="Jermiin L.S."/>
            <person name="Skirmuntt E.C."/>
            <person name="Katzourakis A."/>
            <person name="Burkitt-Gray L."/>
            <person name="Ray D.A."/>
            <person name="Sullivan K.A.M."/>
            <person name="Roscito J.G."/>
            <person name="Kirilenko B.M."/>
            <person name="Davalos L.M."/>
            <person name="Corthals A.P."/>
            <person name="Power M.L."/>
            <person name="Jones G."/>
            <person name="Ransome R.D."/>
            <person name="Dechmann D.K.N."/>
            <person name="Locatelli A.G."/>
            <person name="Puechmaille S.J."/>
            <person name="Fedrigo O."/>
            <person name="Jarvis E.D."/>
            <person name="Hiller M."/>
            <person name="Vernes S.C."/>
            <person name="Myers E.W."/>
            <person name="Teeling E.C."/>
        </authorList>
    </citation>
    <scope>NUCLEOTIDE SEQUENCE [LARGE SCALE GENOMIC DNA]</scope>
    <source>
        <strain evidence="1">MRouAeg1</strain>
        <tissue evidence="1">Muscle</tissue>
    </source>
</reference>
<comment type="caution">
    <text evidence="1">The sequence shown here is derived from an EMBL/GenBank/DDBJ whole genome shotgun (WGS) entry which is preliminary data.</text>
</comment>
<evidence type="ECO:0000313" key="1">
    <source>
        <dbReference type="EMBL" id="KAF6401584.1"/>
    </source>
</evidence>
<accession>A0A7J8BS62</accession>
<dbReference type="AlphaFoldDB" id="A0A7J8BS62"/>
<proteinExistence type="predicted"/>
<evidence type="ECO:0000313" key="2">
    <source>
        <dbReference type="Proteomes" id="UP000593571"/>
    </source>
</evidence>
<dbReference type="Proteomes" id="UP000593571">
    <property type="component" value="Unassembled WGS sequence"/>
</dbReference>
<gene>
    <name evidence="1" type="ORF">HJG63_009635</name>
</gene>
<dbReference type="EMBL" id="JACASE010000016">
    <property type="protein sequence ID" value="KAF6401584.1"/>
    <property type="molecule type" value="Genomic_DNA"/>
</dbReference>